<accession>A0A497XD17</accession>
<dbReference type="GO" id="GO:0008270">
    <property type="term" value="F:zinc ion binding"/>
    <property type="evidence" value="ECO:0007669"/>
    <property type="project" value="UniProtKB-UniRule"/>
</dbReference>
<dbReference type="Gene3D" id="3.30.1600.10">
    <property type="entry name" value="SIR2/SIRT2 'Small Domain"/>
    <property type="match status" value="1"/>
</dbReference>
<feature type="binding site" evidence="5">
    <location>
        <position position="268"/>
    </location>
    <ligand>
        <name>NAD(+)</name>
        <dbReference type="ChEBI" id="CHEBI:57540"/>
    </ligand>
</feature>
<feature type="binding site" evidence="5 6">
    <location>
        <position position="184"/>
    </location>
    <ligand>
        <name>Zn(2+)</name>
        <dbReference type="ChEBI" id="CHEBI:29105"/>
    </ligand>
</feature>
<dbReference type="EC" id="2.3.1.286" evidence="5"/>
<gene>
    <name evidence="5" type="primary">cobB</name>
    <name evidence="8" type="ORF">DFR35_1520</name>
</gene>
<evidence type="ECO:0000259" key="7">
    <source>
        <dbReference type="PROSITE" id="PS50305"/>
    </source>
</evidence>
<comment type="caution">
    <text evidence="5">Lacks conserved residue(s) required for the propagation of feature annotation.</text>
</comment>
<dbReference type="SUPFAM" id="SSF52467">
    <property type="entry name" value="DHS-like NAD/FAD-binding domain"/>
    <property type="match status" value="1"/>
</dbReference>
<feature type="binding site" evidence="5 6">
    <location>
        <position position="130"/>
    </location>
    <ligand>
        <name>Zn(2+)</name>
        <dbReference type="ChEBI" id="CHEBI:29105"/>
    </ligand>
</feature>
<dbReference type="Proteomes" id="UP000268908">
    <property type="component" value="Unassembled WGS sequence"/>
</dbReference>
<dbReference type="InterPro" id="IPR026591">
    <property type="entry name" value="Sirtuin_cat_small_dom_sf"/>
</dbReference>
<evidence type="ECO:0000256" key="6">
    <source>
        <dbReference type="PROSITE-ProRule" id="PRU00236"/>
    </source>
</evidence>
<feature type="active site" description="Proton acceptor" evidence="5 6">
    <location>
        <position position="122"/>
    </location>
</feature>
<dbReference type="InterPro" id="IPR026590">
    <property type="entry name" value="Ssirtuin_cat_dom"/>
</dbReference>
<keyword evidence="4 5" id="KW-0520">NAD</keyword>
<dbReference type="EMBL" id="RCCI01000005">
    <property type="protein sequence ID" value="RLJ64872.1"/>
    <property type="molecule type" value="Genomic_DNA"/>
</dbReference>
<dbReference type="PROSITE" id="PS50305">
    <property type="entry name" value="SIRTUIN"/>
    <property type="match status" value="1"/>
</dbReference>
<evidence type="ECO:0000313" key="9">
    <source>
        <dbReference type="Proteomes" id="UP000268908"/>
    </source>
</evidence>
<dbReference type="InterPro" id="IPR026587">
    <property type="entry name" value="Sirtuin_class_II"/>
</dbReference>
<dbReference type="InterPro" id="IPR050134">
    <property type="entry name" value="NAD-dep_sirtuin_deacylases"/>
</dbReference>
<feature type="domain" description="Deacetylase sirtuin-type" evidence="7">
    <location>
        <begin position="1"/>
        <end position="284"/>
    </location>
</feature>
<dbReference type="PANTHER" id="PTHR11085:SF10">
    <property type="entry name" value="NAD-DEPENDENT PROTEIN DEACYLASE SIRTUIN-5, MITOCHONDRIAL-RELATED"/>
    <property type="match status" value="1"/>
</dbReference>
<dbReference type="NCBIfam" id="NF003738">
    <property type="entry name" value="PRK05333.1"/>
    <property type="match status" value="1"/>
</dbReference>
<evidence type="ECO:0000256" key="1">
    <source>
        <dbReference type="ARBA" id="ARBA00022679"/>
    </source>
</evidence>
<feature type="binding site" evidence="5">
    <location>
        <begin position="104"/>
        <end position="107"/>
    </location>
    <ligand>
        <name>NAD(+)</name>
        <dbReference type="ChEBI" id="CHEBI:57540"/>
    </ligand>
</feature>
<dbReference type="HAMAP" id="MF_01967">
    <property type="entry name" value="Sirtuin_ClassII"/>
    <property type="match status" value="1"/>
</dbReference>
<sequence length="284" mass="30862">MAPADREQLLGLLAMLGRGPVAVITGAGLSTGSGIPAYRDRHGQWQHAQPIQHQDFLKSAATRRRYWARSFVGWATMAGAQPNPGHRALAGLESRGVVSTVITQNVDGLHHAAGSRSVIELHGGIRNVRCLSCEARFPRSQVQEWLTRANPDFDHDQARTARMAPDGDAHLVDTVYAAFEVPDCPACGGTIKPDVVFFGDNVPRERVAVAQHAMESANSLLVVGSSLMVYSAYRFVEQAHRLGKPVIAINRGVTRADPLLALKIEEDCATVLAELAADKMIRYR</sequence>
<comment type="caution">
    <text evidence="8">The sequence shown here is derived from an EMBL/GenBank/DDBJ whole genome shotgun (WGS) entry which is preliminary data.</text>
</comment>
<comment type="cofactor">
    <cofactor evidence="5">
        <name>Zn(2+)</name>
        <dbReference type="ChEBI" id="CHEBI:29105"/>
    </cofactor>
    <text evidence="5">Binds 1 zinc ion per subunit.</text>
</comment>
<protein>
    <recommendedName>
        <fullName evidence="5">NAD-dependent protein deacetylase</fullName>
        <ecNumber evidence="5">2.3.1.286</ecNumber>
    </recommendedName>
    <alternativeName>
        <fullName evidence="5">Regulatory protein SIR2 homolog</fullName>
    </alternativeName>
</protein>
<feature type="binding site" evidence="5 6">
    <location>
        <position position="133"/>
    </location>
    <ligand>
        <name>Zn(2+)</name>
        <dbReference type="ChEBI" id="CHEBI:29105"/>
    </ligand>
</feature>
<feature type="binding site" evidence="5">
    <location>
        <begin position="250"/>
        <end position="252"/>
    </location>
    <ligand>
        <name>NAD(+)</name>
        <dbReference type="ChEBI" id="CHEBI:57540"/>
    </ligand>
</feature>
<organism evidence="8 9">
    <name type="scientific">Sulfurisoma sediminicola</name>
    <dbReference type="NCBI Taxonomy" id="1381557"/>
    <lineage>
        <taxon>Bacteria</taxon>
        <taxon>Pseudomonadati</taxon>
        <taxon>Pseudomonadota</taxon>
        <taxon>Betaproteobacteria</taxon>
        <taxon>Nitrosomonadales</taxon>
        <taxon>Sterolibacteriaceae</taxon>
        <taxon>Sulfurisoma</taxon>
    </lineage>
</organism>
<keyword evidence="5" id="KW-0963">Cytoplasm</keyword>
<evidence type="ECO:0000256" key="3">
    <source>
        <dbReference type="ARBA" id="ARBA00022833"/>
    </source>
</evidence>
<evidence type="ECO:0000313" key="8">
    <source>
        <dbReference type="EMBL" id="RLJ64872.1"/>
    </source>
</evidence>
<proteinExistence type="inferred from homology"/>
<evidence type="ECO:0000256" key="2">
    <source>
        <dbReference type="ARBA" id="ARBA00022723"/>
    </source>
</evidence>
<dbReference type="PANTHER" id="PTHR11085">
    <property type="entry name" value="NAD-DEPENDENT PROTEIN DEACYLASE SIRTUIN-5, MITOCHONDRIAL-RELATED"/>
    <property type="match status" value="1"/>
</dbReference>
<evidence type="ECO:0000256" key="4">
    <source>
        <dbReference type="ARBA" id="ARBA00023027"/>
    </source>
</evidence>
<dbReference type="Pfam" id="PF02146">
    <property type="entry name" value="SIR2"/>
    <property type="match status" value="1"/>
</dbReference>
<keyword evidence="3 5" id="KW-0862">Zinc</keyword>
<keyword evidence="1 5" id="KW-0808">Transferase</keyword>
<dbReference type="GO" id="GO:0005737">
    <property type="term" value="C:cytoplasm"/>
    <property type="evidence" value="ECO:0007669"/>
    <property type="project" value="UniProtKB-SubCell"/>
</dbReference>
<dbReference type="InterPro" id="IPR003000">
    <property type="entry name" value="Sirtuin"/>
</dbReference>
<dbReference type="GO" id="GO:0070403">
    <property type="term" value="F:NAD+ binding"/>
    <property type="evidence" value="ECO:0007669"/>
    <property type="project" value="UniProtKB-UniRule"/>
</dbReference>
<dbReference type="GO" id="GO:0017136">
    <property type="term" value="F:histone deacetylase activity, NAD-dependent"/>
    <property type="evidence" value="ECO:0007669"/>
    <property type="project" value="TreeGrafter"/>
</dbReference>
<comment type="subcellular location">
    <subcellularLocation>
        <location evidence="5">Cytoplasm</location>
    </subcellularLocation>
</comment>
<reference evidence="8 9" key="1">
    <citation type="submission" date="2018-10" db="EMBL/GenBank/DDBJ databases">
        <title>Genomic Encyclopedia of Type Strains, Phase IV (KMG-IV): sequencing the most valuable type-strain genomes for metagenomic binning, comparative biology and taxonomic classification.</title>
        <authorList>
            <person name="Goeker M."/>
        </authorList>
    </citation>
    <scope>NUCLEOTIDE SEQUENCE [LARGE SCALE GENOMIC DNA]</scope>
    <source>
        <strain evidence="8 9">DSM 26916</strain>
    </source>
</reference>
<evidence type="ECO:0000256" key="5">
    <source>
        <dbReference type="HAMAP-Rule" id="MF_01967"/>
    </source>
</evidence>
<feature type="binding site" evidence="5 6">
    <location>
        <position position="187"/>
    </location>
    <ligand>
        <name>Zn(2+)</name>
        <dbReference type="ChEBI" id="CHEBI:29105"/>
    </ligand>
</feature>
<feature type="binding site" evidence="5">
    <location>
        <begin position="224"/>
        <end position="226"/>
    </location>
    <ligand>
        <name>NAD(+)</name>
        <dbReference type="ChEBI" id="CHEBI:57540"/>
    </ligand>
</feature>
<comment type="similarity">
    <text evidence="5">Belongs to the sirtuin family. Class II subfamily.</text>
</comment>
<name>A0A497XD17_9PROT</name>
<dbReference type="Gene3D" id="3.40.50.1220">
    <property type="entry name" value="TPP-binding domain"/>
    <property type="match status" value="1"/>
</dbReference>
<dbReference type="InterPro" id="IPR029035">
    <property type="entry name" value="DHS-like_NAD/FAD-binding_dom"/>
</dbReference>
<comment type="function">
    <text evidence="5">NAD-dependent protein deacetylase which modulates the activities of several enzymes which are inactive in their acetylated form.</text>
</comment>
<comment type="catalytic activity">
    <reaction evidence="5">
        <text>N(6)-acetyl-L-lysyl-[protein] + NAD(+) + H2O = 2''-O-acetyl-ADP-D-ribose + nicotinamide + L-lysyl-[protein]</text>
        <dbReference type="Rhea" id="RHEA:43636"/>
        <dbReference type="Rhea" id="RHEA-COMP:9752"/>
        <dbReference type="Rhea" id="RHEA-COMP:10731"/>
        <dbReference type="ChEBI" id="CHEBI:15377"/>
        <dbReference type="ChEBI" id="CHEBI:17154"/>
        <dbReference type="ChEBI" id="CHEBI:29969"/>
        <dbReference type="ChEBI" id="CHEBI:57540"/>
        <dbReference type="ChEBI" id="CHEBI:61930"/>
        <dbReference type="ChEBI" id="CHEBI:83767"/>
        <dbReference type="EC" id="2.3.1.286"/>
    </reaction>
</comment>
<keyword evidence="9" id="KW-1185">Reference proteome</keyword>
<keyword evidence="2 5" id="KW-0479">Metal-binding</keyword>
<dbReference type="AlphaFoldDB" id="A0A497XD17"/>
<dbReference type="RefSeq" id="WP_207855905.1">
    <property type="nucleotide sequence ID" value="NZ_BHVV01000006.1"/>
</dbReference>